<dbReference type="GO" id="GO:0003677">
    <property type="term" value="F:DNA binding"/>
    <property type="evidence" value="ECO:0007669"/>
    <property type="project" value="InterPro"/>
</dbReference>
<dbReference type="SUPFAM" id="SSF57903">
    <property type="entry name" value="FYVE/PHD zinc finger"/>
    <property type="match status" value="1"/>
</dbReference>
<dbReference type="SMART" id="SM00719">
    <property type="entry name" value="Plus3"/>
    <property type="match status" value="1"/>
</dbReference>
<dbReference type="InterPro" id="IPR011011">
    <property type="entry name" value="Znf_FYVE_PHD"/>
</dbReference>
<dbReference type="Gene3D" id="3.30.40.10">
    <property type="entry name" value="Zinc/RING finger domain, C3HC4 (zinc finger)"/>
    <property type="match status" value="1"/>
</dbReference>
<dbReference type="Pfam" id="PF22908">
    <property type="entry name" value="PHD_NSD"/>
    <property type="match status" value="1"/>
</dbReference>
<feature type="compositionally biased region" description="Basic residues" evidence="4">
    <location>
        <begin position="208"/>
        <end position="221"/>
    </location>
</feature>
<reference evidence="7" key="2">
    <citation type="submission" date="2021-03" db="UniProtKB">
        <authorList>
            <consortium name="EnsemblPlants"/>
        </authorList>
    </citation>
    <scope>IDENTIFICATION</scope>
</reference>
<feature type="domain" description="DM2" evidence="6">
    <location>
        <begin position="228"/>
        <end position="308"/>
    </location>
</feature>
<dbReference type="PROSITE" id="PS51925">
    <property type="entry name" value="SWIB_MDM2"/>
    <property type="match status" value="1"/>
</dbReference>
<dbReference type="Gene3D" id="3.90.70.200">
    <property type="entry name" value="Plus-3 domain"/>
    <property type="match status" value="1"/>
</dbReference>
<dbReference type="OMA" id="APECEAW"/>
<name>A0A803L4W9_CHEQI</name>
<dbReference type="PROSITE" id="PS01359">
    <property type="entry name" value="ZF_PHD_1"/>
    <property type="match status" value="1"/>
</dbReference>
<accession>A0A803L4W9</accession>
<dbReference type="InterPro" id="IPR001965">
    <property type="entry name" value="Znf_PHD"/>
</dbReference>
<keyword evidence="3" id="KW-0862">Zinc</keyword>
<dbReference type="Pfam" id="PF25980">
    <property type="entry name" value="NERD_plant"/>
    <property type="match status" value="1"/>
</dbReference>
<evidence type="ECO:0000313" key="8">
    <source>
        <dbReference type="Proteomes" id="UP000596660"/>
    </source>
</evidence>
<dbReference type="InterPro" id="IPR036128">
    <property type="entry name" value="Plus3-like_sf"/>
</dbReference>
<dbReference type="InterPro" id="IPR036885">
    <property type="entry name" value="SWIB_MDM2_dom_sf"/>
</dbReference>
<dbReference type="InterPro" id="IPR058668">
    <property type="entry name" value="NERD_dom"/>
</dbReference>
<evidence type="ECO:0000259" key="5">
    <source>
        <dbReference type="PROSITE" id="PS51360"/>
    </source>
</evidence>
<dbReference type="InterPro" id="IPR004343">
    <property type="entry name" value="Plus-3_dom"/>
</dbReference>
<dbReference type="Pfam" id="PF02201">
    <property type="entry name" value="SWIB"/>
    <property type="match status" value="1"/>
</dbReference>
<dbReference type="AlphaFoldDB" id="A0A803L4W9"/>
<dbReference type="SUPFAM" id="SSF47592">
    <property type="entry name" value="SWIB/MDM2 domain"/>
    <property type="match status" value="1"/>
</dbReference>
<dbReference type="InterPro" id="IPR055198">
    <property type="entry name" value="NSD_PHD"/>
</dbReference>
<evidence type="ECO:0000259" key="6">
    <source>
        <dbReference type="PROSITE" id="PS51925"/>
    </source>
</evidence>
<evidence type="ECO:0000313" key="7">
    <source>
        <dbReference type="EnsemblPlants" id="AUR62006908-RA:cds"/>
    </source>
</evidence>
<dbReference type="SUPFAM" id="SSF159042">
    <property type="entry name" value="Plus3-like"/>
    <property type="match status" value="1"/>
</dbReference>
<protein>
    <submittedName>
        <fullName evidence="7">Uncharacterized protein</fullName>
    </submittedName>
</protein>
<feature type="compositionally biased region" description="Basic residues" evidence="4">
    <location>
        <begin position="186"/>
        <end position="195"/>
    </location>
</feature>
<dbReference type="InterPro" id="IPR045894">
    <property type="entry name" value="At5g08430-like"/>
</dbReference>
<dbReference type="CDD" id="cd15568">
    <property type="entry name" value="PHD5_NSD"/>
    <property type="match status" value="1"/>
</dbReference>
<dbReference type="PANTHER" id="PTHR46851:SF11">
    <property type="entry name" value="GYF DOMAIN-CONTAINING PROTEIN"/>
    <property type="match status" value="1"/>
</dbReference>
<dbReference type="CDD" id="cd10567">
    <property type="entry name" value="SWIB-MDM2_like"/>
    <property type="match status" value="1"/>
</dbReference>
<sequence length="618" mass="70264">MVKRKRKNNISKPKKEIIEEPIKGGEVESEDYCFVCKDGGLLMVCDYKGCVKSYHAECVGKEESTEDTDDPWICGWHNCLVCKRNSKYQCFLCPNAVCQSCFKDAAFAKTAGGKGFCNDCLKLALLGEEGVDVDSDGEKVDFKDRETYEGLFKEYWDIVKEKEGLTLEDLHDADVQIKKDDDRDKPHKSHKYRPLHHSDSDESPVIVSKKKKPKQLPRRRKGPKRIEFVGWASKVLITFLESIGVDTSKKLSQDDVASMVNKYVHENKLFDPDKKKKVLCDVRLRPLIGRKSVSIYKINDALEGHFSENLEKSEGEGYSSGCEEEKASLPIKKNWWRKLGSFQHKGSLMEKFQQKEAMIEEPKKPIVVAQVIYSQFATITPQNMKLVYLKRCLVEKLLEQRETFESKVVGSFVKVKSEPFDARRISNSGDKNNGKVFLQVSNLANDVPIRLLSNDDIAEEDCEGLRQKVDNGLIPRPTVVELEKKAKEIHEDITKYWISRELSILKNRIDLANEKGRRQEYPLEVIISPICSCAIACIVTMFKYLSLTLMSFTLFESRQRRDLLQSEAEQSRLLNEVPKVIADVIKPDEETQDNDNSGNANTQVIPGGNSGGNENIPA</sequence>
<evidence type="ECO:0000256" key="2">
    <source>
        <dbReference type="ARBA" id="ARBA00022771"/>
    </source>
</evidence>
<proteinExistence type="predicted"/>
<dbReference type="PROSITE" id="PS51360">
    <property type="entry name" value="PLUS3"/>
    <property type="match status" value="1"/>
</dbReference>
<keyword evidence="8" id="KW-1185">Reference proteome</keyword>
<dbReference type="EnsemblPlants" id="AUR62006908-RA">
    <property type="protein sequence ID" value="AUR62006908-RA:cds"/>
    <property type="gene ID" value="AUR62006908"/>
</dbReference>
<dbReference type="Pfam" id="PF03126">
    <property type="entry name" value="Plus-3"/>
    <property type="match status" value="1"/>
</dbReference>
<dbReference type="InterPro" id="IPR019786">
    <property type="entry name" value="Zinc_finger_PHD-type_CS"/>
</dbReference>
<reference evidence="7" key="1">
    <citation type="journal article" date="2017" name="Nature">
        <title>The genome of Chenopodium quinoa.</title>
        <authorList>
            <person name="Jarvis D.E."/>
            <person name="Ho Y.S."/>
            <person name="Lightfoot D.J."/>
            <person name="Schmoeckel S.M."/>
            <person name="Li B."/>
            <person name="Borm T.J.A."/>
            <person name="Ohyanagi H."/>
            <person name="Mineta K."/>
            <person name="Michell C.T."/>
            <person name="Saber N."/>
            <person name="Kharbatia N.M."/>
            <person name="Rupper R.R."/>
            <person name="Sharp A.R."/>
            <person name="Dally N."/>
            <person name="Boughton B.A."/>
            <person name="Woo Y.H."/>
            <person name="Gao G."/>
            <person name="Schijlen E.G.W.M."/>
            <person name="Guo X."/>
            <person name="Momin A.A."/>
            <person name="Negrao S."/>
            <person name="Al-Babili S."/>
            <person name="Gehring C."/>
            <person name="Roessner U."/>
            <person name="Jung C."/>
            <person name="Murphy K."/>
            <person name="Arold S.T."/>
            <person name="Gojobori T."/>
            <person name="van der Linden C.G."/>
            <person name="van Loo E.N."/>
            <person name="Jellen E.N."/>
            <person name="Maughan P.J."/>
            <person name="Tester M."/>
        </authorList>
    </citation>
    <scope>NUCLEOTIDE SEQUENCE [LARGE SCALE GENOMIC DNA]</scope>
    <source>
        <strain evidence="7">cv. PI 614886</strain>
    </source>
</reference>
<dbReference type="Proteomes" id="UP000596660">
    <property type="component" value="Unplaced"/>
</dbReference>
<feature type="region of interest" description="Disordered" evidence="4">
    <location>
        <begin position="177"/>
        <end position="221"/>
    </location>
</feature>
<feature type="compositionally biased region" description="Polar residues" evidence="4">
    <location>
        <begin position="594"/>
        <end position="604"/>
    </location>
</feature>
<dbReference type="SMART" id="SM00249">
    <property type="entry name" value="PHD"/>
    <property type="match status" value="1"/>
</dbReference>
<evidence type="ECO:0000256" key="4">
    <source>
        <dbReference type="SAM" id="MobiDB-lite"/>
    </source>
</evidence>
<evidence type="ECO:0000256" key="3">
    <source>
        <dbReference type="ARBA" id="ARBA00022833"/>
    </source>
</evidence>
<feature type="region of interest" description="Disordered" evidence="4">
    <location>
        <begin position="586"/>
        <end position="618"/>
    </location>
</feature>
<dbReference type="InterPro" id="IPR003121">
    <property type="entry name" value="SWIB_MDM2_domain"/>
</dbReference>
<feature type="domain" description="Plus3" evidence="5">
    <location>
        <begin position="378"/>
        <end position="494"/>
    </location>
</feature>
<evidence type="ECO:0000256" key="1">
    <source>
        <dbReference type="ARBA" id="ARBA00022723"/>
    </source>
</evidence>
<dbReference type="GO" id="GO:0008270">
    <property type="term" value="F:zinc ion binding"/>
    <property type="evidence" value="ECO:0007669"/>
    <property type="project" value="UniProtKB-KW"/>
</dbReference>
<organism evidence="7 8">
    <name type="scientific">Chenopodium quinoa</name>
    <name type="common">Quinoa</name>
    <dbReference type="NCBI Taxonomy" id="63459"/>
    <lineage>
        <taxon>Eukaryota</taxon>
        <taxon>Viridiplantae</taxon>
        <taxon>Streptophyta</taxon>
        <taxon>Embryophyta</taxon>
        <taxon>Tracheophyta</taxon>
        <taxon>Spermatophyta</taxon>
        <taxon>Magnoliopsida</taxon>
        <taxon>eudicotyledons</taxon>
        <taxon>Gunneridae</taxon>
        <taxon>Pentapetalae</taxon>
        <taxon>Caryophyllales</taxon>
        <taxon>Chenopodiaceae</taxon>
        <taxon>Chenopodioideae</taxon>
        <taxon>Atripliceae</taxon>
        <taxon>Chenopodium</taxon>
    </lineage>
</organism>
<dbReference type="InterPro" id="IPR013083">
    <property type="entry name" value="Znf_RING/FYVE/PHD"/>
</dbReference>
<keyword evidence="2" id="KW-0863">Zinc-finger</keyword>
<keyword evidence="1" id="KW-0479">Metal-binding</keyword>
<dbReference type="Gene3D" id="1.10.245.10">
    <property type="entry name" value="SWIB/MDM2 domain"/>
    <property type="match status" value="1"/>
</dbReference>
<dbReference type="Gramene" id="AUR62006908-RA">
    <property type="protein sequence ID" value="AUR62006908-RA:cds"/>
    <property type="gene ID" value="AUR62006908"/>
</dbReference>
<dbReference type="PANTHER" id="PTHR46851">
    <property type="entry name" value="OS01G0884500 PROTEIN"/>
    <property type="match status" value="1"/>
</dbReference>